<feature type="compositionally biased region" description="Low complexity" evidence="1">
    <location>
        <begin position="33"/>
        <end position="44"/>
    </location>
</feature>
<feature type="compositionally biased region" description="Polar residues" evidence="1">
    <location>
        <begin position="425"/>
        <end position="438"/>
    </location>
</feature>
<dbReference type="Proteomes" id="UP001201163">
    <property type="component" value="Unassembled WGS sequence"/>
</dbReference>
<feature type="compositionally biased region" description="Low complexity" evidence="1">
    <location>
        <begin position="371"/>
        <end position="382"/>
    </location>
</feature>
<dbReference type="Pfam" id="PF01388">
    <property type="entry name" value="ARID"/>
    <property type="match status" value="1"/>
</dbReference>
<feature type="region of interest" description="Disordered" evidence="1">
    <location>
        <begin position="361"/>
        <end position="512"/>
    </location>
</feature>
<evidence type="ECO:0000313" key="3">
    <source>
        <dbReference type="EMBL" id="KAH8997537.1"/>
    </source>
</evidence>
<reference evidence="3" key="1">
    <citation type="submission" date="2022-01" db="EMBL/GenBank/DDBJ databases">
        <title>Comparative genomics reveals a dynamic genome evolution in the ectomycorrhizal milk-cap (Lactarius) mushrooms.</title>
        <authorList>
            <consortium name="DOE Joint Genome Institute"/>
            <person name="Lebreton A."/>
            <person name="Tang N."/>
            <person name="Kuo A."/>
            <person name="LaButti K."/>
            <person name="Drula E."/>
            <person name="Barry K."/>
            <person name="Clum A."/>
            <person name="Lipzen A."/>
            <person name="Mousain D."/>
            <person name="Ng V."/>
            <person name="Wang R."/>
            <person name="Wang X."/>
            <person name="Dai Y."/>
            <person name="Henrissat B."/>
            <person name="Grigoriev I.V."/>
            <person name="Guerin-Laguette A."/>
            <person name="Yu F."/>
            <person name="Martin F.M."/>
        </authorList>
    </citation>
    <scope>NUCLEOTIDE SEQUENCE</scope>
    <source>
        <strain evidence="3">QP</strain>
    </source>
</reference>
<dbReference type="CDD" id="cd16100">
    <property type="entry name" value="ARID"/>
    <property type="match status" value="1"/>
</dbReference>
<keyword evidence="4" id="KW-1185">Reference proteome</keyword>
<dbReference type="PROSITE" id="PS51011">
    <property type="entry name" value="ARID"/>
    <property type="match status" value="1"/>
</dbReference>
<dbReference type="GO" id="GO:0003677">
    <property type="term" value="F:DNA binding"/>
    <property type="evidence" value="ECO:0007669"/>
    <property type="project" value="InterPro"/>
</dbReference>
<evidence type="ECO:0000256" key="1">
    <source>
        <dbReference type="SAM" id="MobiDB-lite"/>
    </source>
</evidence>
<accession>A0AAD4LR86</accession>
<feature type="compositionally biased region" description="Polar residues" evidence="1">
    <location>
        <begin position="135"/>
        <end position="161"/>
    </location>
</feature>
<dbReference type="InterPro" id="IPR001606">
    <property type="entry name" value="ARID_dom"/>
</dbReference>
<dbReference type="AlphaFoldDB" id="A0AAD4LR86"/>
<dbReference type="EMBL" id="JAKELL010000007">
    <property type="protein sequence ID" value="KAH8997537.1"/>
    <property type="molecule type" value="Genomic_DNA"/>
</dbReference>
<feature type="domain" description="ARID" evidence="2">
    <location>
        <begin position="219"/>
        <end position="318"/>
    </location>
</feature>
<name>A0AAD4LR86_9AGAM</name>
<proteinExistence type="predicted"/>
<dbReference type="SMART" id="SM00501">
    <property type="entry name" value="BRIGHT"/>
    <property type="match status" value="1"/>
</dbReference>
<feature type="compositionally biased region" description="Low complexity" evidence="1">
    <location>
        <begin position="162"/>
        <end position="173"/>
    </location>
</feature>
<dbReference type="InterPro" id="IPR036431">
    <property type="entry name" value="ARID_dom_sf"/>
</dbReference>
<gene>
    <name evidence="3" type="ORF">EDB92DRAFT_2101548</name>
</gene>
<feature type="region of interest" description="Disordered" evidence="1">
    <location>
        <begin position="33"/>
        <end position="174"/>
    </location>
</feature>
<feature type="compositionally biased region" description="Polar residues" evidence="1">
    <location>
        <begin position="470"/>
        <end position="479"/>
    </location>
</feature>
<feature type="compositionally biased region" description="Low complexity" evidence="1">
    <location>
        <begin position="481"/>
        <end position="498"/>
    </location>
</feature>
<sequence length="994" mass="108033">MSNSPTSNWLDNEQIQRLLDQGTSQQQLMNMLQQQQNAARSNQSFPAGFNHLPASPNPGSSATDIPPAFFNNPNMNPATAKQFAALNAAGHARRAQTTRPSPLPGGPTSGSFLGGGLHQQQPPSPAPGHDPLSALSPQGRMSLQAQSLGHQQPGSNQQPANFSPSSSDPFMSSAGQLPIRQSQQQLNPQHKNKQRQFLGTLANFHLACKDPLPPALTGIPYPLGFDPNQSKWKTLESSPTEAGSVMLAGKPVDLFKLWAAVHSGGGWAKLSQERLWPSMLQVFDLPETFSVNGAPTSVAQVLGQYYRAILLPFEEWSRKNAQQQRLMVNAQGQVGQPQQVGQHGTTGQMTGADINAQGAIPPAIPHMDGNSSLPPHHSFPSSQVQRQPTVGLDMLPPTGSSLQSPGIVSGIGPSISQPFLAKASSPDSAQLHGQTQEGGLSFDSDADNRKRKGAPETGDMKRARQRTVDSPDTNLSNADRASAPPTGESSTTATASTSQPNQPSDAPHRRKVEYLPLVREVDTVGGRDLRAITEEHQRLTSRHPLREISEWGNIDIDALTMSLRSRISTETGYAITTFTLLSIMRGQGTSGFPIANCPELMDEALDLLLEVSFKEEEQDDAFAETSIITNKQLVDTILENGNQPFAGLEKVQGMKDYATLGPKQRPGDVVLAVVNIMRNLSVIPDNHEYLANHERLLAAMLRVCGVKLDPDGKPRAASSALTLRDLVAVRRDVLYLLINLSGSVRLAPSMMLASTPSPAALQVARRAFMLTASFLVDPSETINPSDLFILTSTNSNSKPPALVDAALEVLGRFGQPDANRQVIAKAVPQTWLRQIFEALMHRLPVVDDDFKIAKREPWLSYIEKVIMGLYAIAFLAPPSMKEQLKKDHRLGFTKLMLRLVKKFTMNVPQELRMWFSVCAKRAVETLKDAFDTTQNTGSVTLSFGVGYGEVGEDYVEKGTGSLSGFQEEVVWGIMLQKEVDDSMFRELESLARVG</sequence>
<organism evidence="3 4">
    <name type="scientific">Lactarius akahatsu</name>
    <dbReference type="NCBI Taxonomy" id="416441"/>
    <lineage>
        <taxon>Eukaryota</taxon>
        <taxon>Fungi</taxon>
        <taxon>Dikarya</taxon>
        <taxon>Basidiomycota</taxon>
        <taxon>Agaricomycotina</taxon>
        <taxon>Agaricomycetes</taxon>
        <taxon>Russulales</taxon>
        <taxon>Russulaceae</taxon>
        <taxon>Lactarius</taxon>
    </lineage>
</organism>
<evidence type="ECO:0000259" key="2">
    <source>
        <dbReference type="PROSITE" id="PS51011"/>
    </source>
</evidence>
<feature type="compositionally biased region" description="Low complexity" evidence="1">
    <location>
        <begin position="66"/>
        <end position="90"/>
    </location>
</feature>
<feature type="compositionally biased region" description="Basic and acidic residues" evidence="1">
    <location>
        <begin position="458"/>
        <end position="469"/>
    </location>
</feature>
<dbReference type="SMART" id="SM01014">
    <property type="entry name" value="ARID"/>
    <property type="match status" value="1"/>
</dbReference>
<dbReference type="Gene3D" id="1.10.150.60">
    <property type="entry name" value="ARID DNA-binding domain"/>
    <property type="match status" value="1"/>
</dbReference>
<protein>
    <recommendedName>
        <fullName evidence="2">ARID domain-containing protein</fullName>
    </recommendedName>
</protein>
<comment type="caution">
    <text evidence="3">The sequence shown here is derived from an EMBL/GenBank/DDBJ whole genome shotgun (WGS) entry which is preliminary data.</text>
</comment>
<dbReference type="SUPFAM" id="SSF46774">
    <property type="entry name" value="ARID-like"/>
    <property type="match status" value="1"/>
</dbReference>
<evidence type="ECO:0000313" key="4">
    <source>
        <dbReference type="Proteomes" id="UP001201163"/>
    </source>
</evidence>